<comment type="similarity">
    <text evidence="2 9">Belongs to the mitochondrial pyruvate carrier (MPC) (TC 2.A.105) family.</text>
</comment>
<dbReference type="OrthoDB" id="1697690at2759"/>
<protein>
    <recommendedName>
        <fullName evidence="9">Mitochondrial pyruvate carrier</fullName>
    </recommendedName>
</protein>
<dbReference type="GO" id="GO:0006850">
    <property type="term" value="P:pyruvate import into mitochondria"/>
    <property type="evidence" value="ECO:0007669"/>
    <property type="project" value="InterPro"/>
</dbReference>
<dbReference type="Proteomes" id="UP000008743">
    <property type="component" value="Unassembled WGS sequence"/>
</dbReference>
<evidence type="ECO:0000256" key="2">
    <source>
        <dbReference type="ARBA" id="ARBA00006416"/>
    </source>
</evidence>
<dbReference type="OMA" id="FLQHFWG"/>
<comment type="subcellular location">
    <subcellularLocation>
        <location evidence="1 9">Mitochondrion inner membrane</location>
        <topology evidence="1 9">Multi-pass membrane protein</topology>
    </subcellularLocation>
</comment>
<accession>A0A0D2VQ75</accession>
<gene>
    <name evidence="10" type="ORF">CAOG_003656</name>
</gene>
<dbReference type="FunCoup" id="A0A0D2VQ75">
    <property type="interactions" value="116"/>
</dbReference>
<dbReference type="GO" id="GO:0005743">
    <property type="term" value="C:mitochondrial inner membrane"/>
    <property type="evidence" value="ECO:0007669"/>
    <property type="project" value="UniProtKB-SubCell"/>
</dbReference>
<evidence type="ECO:0000256" key="8">
    <source>
        <dbReference type="ARBA" id="ARBA00023136"/>
    </source>
</evidence>
<dbReference type="InParanoid" id="A0A0D2VQ75"/>
<evidence type="ECO:0000256" key="9">
    <source>
        <dbReference type="RuleBase" id="RU363100"/>
    </source>
</evidence>
<evidence type="ECO:0000256" key="3">
    <source>
        <dbReference type="ARBA" id="ARBA00022448"/>
    </source>
</evidence>
<keyword evidence="4 9" id="KW-0812">Transmembrane</keyword>
<keyword evidence="3 9" id="KW-0813">Transport</keyword>
<dbReference type="AlphaFoldDB" id="A0A0D2VQ75"/>
<evidence type="ECO:0000256" key="7">
    <source>
        <dbReference type="ARBA" id="ARBA00023128"/>
    </source>
</evidence>
<evidence type="ECO:0000256" key="4">
    <source>
        <dbReference type="ARBA" id="ARBA00022692"/>
    </source>
</evidence>
<dbReference type="InterPro" id="IPR005336">
    <property type="entry name" value="MPC"/>
</dbReference>
<reference evidence="11" key="1">
    <citation type="submission" date="2011-02" db="EMBL/GenBank/DDBJ databases">
        <title>The Genome Sequence of Capsaspora owczarzaki ATCC 30864.</title>
        <authorList>
            <person name="Russ C."/>
            <person name="Cuomo C."/>
            <person name="Burger G."/>
            <person name="Gray M.W."/>
            <person name="Holland P.W.H."/>
            <person name="King N."/>
            <person name="Lang F.B.F."/>
            <person name="Roger A.J."/>
            <person name="Ruiz-Trillo I."/>
            <person name="Young S.K."/>
            <person name="Zeng Q."/>
            <person name="Gargeya S."/>
            <person name="Alvarado L."/>
            <person name="Berlin A."/>
            <person name="Chapman S.B."/>
            <person name="Chen Z."/>
            <person name="Freedman E."/>
            <person name="Gellesch M."/>
            <person name="Goldberg J."/>
            <person name="Griggs A."/>
            <person name="Gujja S."/>
            <person name="Heilman E."/>
            <person name="Heiman D."/>
            <person name="Howarth C."/>
            <person name="Mehta T."/>
            <person name="Neiman D."/>
            <person name="Pearson M."/>
            <person name="Roberts A."/>
            <person name="Saif S."/>
            <person name="Shea T."/>
            <person name="Shenoy N."/>
            <person name="Sisk P."/>
            <person name="Stolte C."/>
            <person name="Sykes S."/>
            <person name="White J."/>
            <person name="Yandava C."/>
            <person name="Haas B."/>
            <person name="Nusbaum C."/>
            <person name="Birren B."/>
        </authorList>
    </citation>
    <scope>NUCLEOTIDE SEQUENCE</scope>
    <source>
        <strain evidence="11">ATCC 30864</strain>
    </source>
</reference>
<keyword evidence="7 9" id="KW-0496">Mitochondrion</keyword>
<evidence type="ECO:0000256" key="5">
    <source>
        <dbReference type="ARBA" id="ARBA00022792"/>
    </source>
</evidence>
<evidence type="ECO:0000313" key="10">
    <source>
        <dbReference type="EMBL" id="KJE92747.1"/>
    </source>
</evidence>
<comment type="function">
    <text evidence="9">Mediates the uptake of pyruvate into mitochondria.</text>
</comment>
<keyword evidence="5 9" id="KW-0999">Mitochondrion inner membrane</keyword>
<feature type="transmembrane region" description="Helical" evidence="9">
    <location>
        <begin position="12"/>
        <end position="32"/>
    </location>
</feature>
<proteinExistence type="inferred from homology"/>
<organism evidence="10 11">
    <name type="scientific">Capsaspora owczarzaki (strain ATCC 30864)</name>
    <dbReference type="NCBI Taxonomy" id="595528"/>
    <lineage>
        <taxon>Eukaryota</taxon>
        <taxon>Filasterea</taxon>
        <taxon>Capsaspora</taxon>
    </lineage>
</organism>
<comment type="caution">
    <text evidence="9">Lacks conserved residue(s) required for the propagation of feature annotation.</text>
</comment>
<dbReference type="eggNOG" id="KOG1590">
    <property type="taxonomic scope" value="Eukaryota"/>
</dbReference>
<evidence type="ECO:0000256" key="1">
    <source>
        <dbReference type="ARBA" id="ARBA00004448"/>
    </source>
</evidence>
<evidence type="ECO:0000313" key="11">
    <source>
        <dbReference type="Proteomes" id="UP000008743"/>
    </source>
</evidence>
<dbReference type="RefSeq" id="XP_004363384.1">
    <property type="nucleotide sequence ID" value="XM_004363327.2"/>
</dbReference>
<keyword evidence="6 9" id="KW-1133">Transmembrane helix</keyword>
<keyword evidence="11" id="KW-1185">Reference proteome</keyword>
<keyword evidence="8 9" id="KW-0472">Membrane</keyword>
<evidence type="ECO:0000256" key="6">
    <source>
        <dbReference type="ARBA" id="ARBA00022989"/>
    </source>
</evidence>
<dbReference type="STRING" id="595528.A0A0D2VQ75"/>
<sequence>MAAKSASYIKGVGMVGAFANWMIPVAAFASITDDPSRINPGMTSALAVYSLFFMRWSLAISPPNPALFACHVANEAAQLTQLFRYGKYAMSDKTEATPAAVAAAPSEQKK</sequence>
<dbReference type="Pfam" id="PF03650">
    <property type="entry name" value="MPC"/>
    <property type="match status" value="1"/>
</dbReference>
<name>A0A0D2VQ75_CAPO3</name>
<dbReference type="EMBL" id="KE346364">
    <property type="protein sequence ID" value="KJE92747.1"/>
    <property type="molecule type" value="Genomic_DNA"/>
</dbReference>
<dbReference type="PANTHER" id="PTHR14154">
    <property type="entry name" value="UPF0041 BRAIN PROTEIN 44-RELATED"/>
    <property type="match status" value="1"/>
</dbReference>
<dbReference type="PhylomeDB" id="A0A0D2VQ75"/>